<name>A0A0K1PAX1_9BACT</name>
<reference evidence="1 2" key="1">
    <citation type="submission" date="2015-08" db="EMBL/GenBank/DDBJ databases">
        <authorList>
            <person name="Babu N.S."/>
            <person name="Beckwith C.J."/>
            <person name="Beseler K.G."/>
            <person name="Brison A."/>
            <person name="Carone J.V."/>
            <person name="Caskin T.P."/>
            <person name="Diamond M."/>
            <person name="Durham M.E."/>
            <person name="Foxe J.M."/>
            <person name="Go M."/>
            <person name="Henderson B.A."/>
            <person name="Jones I.B."/>
            <person name="McGettigan J.A."/>
            <person name="Micheletti S.J."/>
            <person name="Nasrallah M.E."/>
            <person name="Ortiz D."/>
            <person name="Piller C.R."/>
            <person name="Privatt S.R."/>
            <person name="Schneider S.L."/>
            <person name="Sharp S."/>
            <person name="Smith T.C."/>
            <person name="Stanton J.D."/>
            <person name="Ullery H.E."/>
            <person name="Wilson R.J."/>
            <person name="Serrano M.G."/>
            <person name="Buck G."/>
            <person name="Lee V."/>
            <person name="Wang Y."/>
            <person name="Carvalho R."/>
            <person name="Voegtly L."/>
            <person name="Shi R."/>
            <person name="Duckworth R."/>
            <person name="Johnson A."/>
            <person name="Loviza R."/>
            <person name="Walstead R."/>
            <person name="Shah Z."/>
            <person name="Kiflezghi M."/>
            <person name="Wade K."/>
            <person name="Ball S.L."/>
            <person name="Bradley K.W."/>
            <person name="Asai D.J."/>
            <person name="Bowman C.A."/>
            <person name="Russell D.A."/>
            <person name="Pope W.H."/>
            <person name="Jacobs-Sera D."/>
            <person name="Hendrix R.W."/>
            <person name="Hatfull G.F."/>
        </authorList>
    </citation>
    <scope>NUCLEOTIDE SEQUENCE [LARGE SCALE GENOMIC DNA]</scope>
    <source>
        <strain evidence="1 2">DSM 27710</strain>
    </source>
</reference>
<accession>A0A0K1PAX1</accession>
<dbReference type="KEGG" id="vin:AKJ08_0948"/>
<dbReference type="EMBL" id="CP012332">
    <property type="protein sequence ID" value="AKU90561.1"/>
    <property type="molecule type" value="Genomic_DNA"/>
</dbReference>
<organism evidence="1 2">
    <name type="scientific">Vulgatibacter incomptus</name>
    <dbReference type="NCBI Taxonomy" id="1391653"/>
    <lineage>
        <taxon>Bacteria</taxon>
        <taxon>Pseudomonadati</taxon>
        <taxon>Myxococcota</taxon>
        <taxon>Myxococcia</taxon>
        <taxon>Myxococcales</taxon>
        <taxon>Cystobacterineae</taxon>
        <taxon>Vulgatibacteraceae</taxon>
        <taxon>Vulgatibacter</taxon>
    </lineage>
</organism>
<keyword evidence="2" id="KW-1185">Reference proteome</keyword>
<dbReference type="AlphaFoldDB" id="A0A0K1PAX1"/>
<protein>
    <submittedName>
        <fullName evidence="1">Uncharacterized protein</fullName>
    </submittedName>
</protein>
<evidence type="ECO:0000313" key="1">
    <source>
        <dbReference type="EMBL" id="AKU90561.1"/>
    </source>
</evidence>
<gene>
    <name evidence="1" type="ORF">AKJ08_0948</name>
</gene>
<dbReference type="Proteomes" id="UP000055590">
    <property type="component" value="Chromosome"/>
</dbReference>
<sequence length="422" mass="44501">MVAGPKTVDEGPPRVEIADPEIDPSDFHVNRPTHCDTFRQETLAKVDVLWVLDPSLSADRVSQTIAPGVHAVATALAGAVPPVDFRFGLISGDVSDGRAGALRGVRDAAGTISRFVACDSELGCNMGSLSDTVDAFVRAMVGNAGSGAMGKGLLAASLAVADSERNKGFIRNEAALRVIFLSAEDDTSCRPFVDATVEAACTSTRTCRCADDPEWGSVDYFARFFAGLKGFGNEGSVHVDAVVAQGHDELDIPGGVRSEGCSFDPDRPCAVPGADGAECAFHAPRYLSLAQSTGGVAADLCNLQPEDFNRLGTSVSGARREFRLTRVPISSSIEVVVVPNDPVSCNPPSSPCLDSGLECVRGRCARKVNERGVQDDGWQHDFCLGEGAENVIRFNGGSMPGKLQTLEVCYDVDVDADLSQCR</sequence>
<dbReference type="STRING" id="1391653.AKJ08_0948"/>
<evidence type="ECO:0000313" key="2">
    <source>
        <dbReference type="Proteomes" id="UP000055590"/>
    </source>
</evidence>
<proteinExistence type="predicted"/>